<evidence type="ECO:0000256" key="4">
    <source>
        <dbReference type="SAM" id="SignalP"/>
    </source>
</evidence>
<dbReference type="Gene3D" id="2.20.100.10">
    <property type="entry name" value="Thrombospondin type-1 (TSP1) repeat"/>
    <property type="match status" value="7"/>
</dbReference>
<evidence type="ECO:0000256" key="3">
    <source>
        <dbReference type="SAM" id="MobiDB-lite"/>
    </source>
</evidence>
<dbReference type="PANTHER" id="PTHR22906:SF21">
    <property type="entry name" value="SEMA DOMAIN-CONTAINING PROTEIN"/>
    <property type="match status" value="1"/>
</dbReference>
<dbReference type="SUPFAM" id="SSF82895">
    <property type="entry name" value="TSP-1 type 1 repeat"/>
    <property type="match status" value="7"/>
</dbReference>
<reference evidence="5" key="1">
    <citation type="submission" date="2022-08" db="UniProtKB">
        <authorList>
            <consortium name="EnsemblMetazoa"/>
        </authorList>
    </citation>
    <scope>IDENTIFICATION</scope>
    <source>
        <strain evidence="5">05x7-T-G4-1.051#20</strain>
    </source>
</reference>
<dbReference type="PANTHER" id="PTHR22906">
    <property type="entry name" value="PROPERDIN"/>
    <property type="match status" value="1"/>
</dbReference>
<dbReference type="InterPro" id="IPR052065">
    <property type="entry name" value="Compl_asym_regulator"/>
</dbReference>
<evidence type="ECO:0000256" key="1">
    <source>
        <dbReference type="ARBA" id="ARBA00022737"/>
    </source>
</evidence>
<dbReference type="EnsemblMetazoa" id="G12668.1">
    <property type="protein sequence ID" value="G12668.1:cds"/>
    <property type="gene ID" value="G12668"/>
</dbReference>
<dbReference type="InterPro" id="IPR036383">
    <property type="entry name" value="TSP1_rpt_sf"/>
</dbReference>
<feature type="region of interest" description="Disordered" evidence="3">
    <location>
        <begin position="373"/>
        <end position="394"/>
    </location>
</feature>
<keyword evidence="2" id="KW-1015">Disulfide bond</keyword>
<dbReference type="FunFam" id="2.20.100.10:FF:000001">
    <property type="entry name" value="semaphorin-5A isoform X1"/>
    <property type="match status" value="5"/>
</dbReference>
<dbReference type="InterPro" id="IPR000884">
    <property type="entry name" value="TSP1_rpt"/>
</dbReference>
<evidence type="ECO:0008006" key="7">
    <source>
        <dbReference type="Google" id="ProtNLM"/>
    </source>
</evidence>
<dbReference type="SMART" id="SM00209">
    <property type="entry name" value="TSP1"/>
    <property type="match status" value="7"/>
</dbReference>
<dbReference type="PROSITE" id="PS50092">
    <property type="entry name" value="TSP1"/>
    <property type="match status" value="7"/>
</dbReference>
<feature type="chain" id="PRO_5036482561" description="Hemicentin-1" evidence="4">
    <location>
        <begin position="18"/>
        <end position="537"/>
    </location>
</feature>
<evidence type="ECO:0000313" key="6">
    <source>
        <dbReference type="Proteomes" id="UP000005408"/>
    </source>
</evidence>
<keyword evidence="1" id="KW-0677">Repeat</keyword>
<dbReference type="Pfam" id="PF00090">
    <property type="entry name" value="TSP_1"/>
    <property type="match status" value="7"/>
</dbReference>
<sequence length="537" mass="58417">MWSQFLLFVLEVPLVNTNEVYISQKGEITGACNNYCSKQTGKKNYQCTEKKLNRYTSYTSCGFLWLGRCSRRRSWYYQAYKCCITTCSVDGGWSSWGSWSLTTGACSSTCGQGSQTYTRTRSCTNPSPKNGGNKCNGKSTEVKSSSCFMSECTVDGGWSSWGIRSLTTTCSSTCGRGSKTYTRTRSCTNPSPKNGGKDCNGESTDVNTSSCFMSECTVDGGWSGWGSWSLTRTCSSTCGRGSQTYTRTRSCTNPSPKNGGNKCNGKSAEIKSSRCVMFECTVDGGWSSWGSWSLTRTCSSTCGRGSQTYIRTRSCTNPSPKYGGKDCNGESTEVKSRSCIISECTVDGGWSSWGSWSLTTTCSSTCGRGSQTYTRTRSCTNPSPKNGGKDCNGESTDVNTSSCFMSECIVDGGWSSWGSWSLTRTCSSTCGRGFQKYTRTRSCTNPSPKYGGKDCNGESTEVKSSSCFMSECTAKEGWDSWDSWSLKTACSSECGEGSQMHMRTRRCMSPENGEMACNGLSAEYKNDSCFITQCQVI</sequence>
<organism evidence="5 6">
    <name type="scientific">Magallana gigas</name>
    <name type="common">Pacific oyster</name>
    <name type="synonym">Crassostrea gigas</name>
    <dbReference type="NCBI Taxonomy" id="29159"/>
    <lineage>
        <taxon>Eukaryota</taxon>
        <taxon>Metazoa</taxon>
        <taxon>Spiralia</taxon>
        <taxon>Lophotrochozoa</taxon>
        <taxon>Mollusca</taxon>
        <taxon>Bivalvia</taxon>
        <taxon>Autobranchia</taxon>
        <taxon>Pteriomorphia</taxon>
        <taxon>Ostreida</taxon>
        <taxon>Ostreoidea</taxon>
        <taxon>Ostreidae</taxon>
        <taxon>Magallana</taxon>
    </lineage>
</organism>
<dbReference type="Proteomes" id="UP000005408">
    <property type="component" value="Unassembled WGS sequence"/>
</dbReference>
<accession>A0A8W8I5I9</accession>
<name>A0A8W8I5I9_MAGGI</name>
<keyword evidence="4" id="KW-0732">Signal</keyword>
<keyword evidence="6" id="KW-1185">Reference proteome</keyword>
<evidence type="ECO:0000256" key="2">
    <source>
        <dbReference type="ARBA" id="ARBA00023157"/>
    </source>
</evidence>
<feature type="signal peptide" evidence="4">
    <location>
        <begin position="1"/>
        <end position="17"/>
    </location>
</feature>
<protein>
    <recommendedName>
        <fullName evidence="7">Hemicentin-1</fullName>
    </recommendedName>
</protein>
<proteinExistence type="predicted"/>
<feature type="compositionally biased region" description="Polar residues" evidence="3">
    <location>
        <begin position="373"/>
        <end position="384"/>
    </location>
</feature>
<evidence type="ECO:0000313" key="5">
    <source>
        <dbReference type="EnsemblMetazoa" id="G12668.1:cds"/>
    </source>
</evidence>
<dbReference type="AlphaFoldDB" id="A0A8W8I5I9"/>